<keyword evidence="9" id="KW-0325">Glycoprotein</keyword>
<proteinExistence type="inferred from homology"/>
<evidence type="ECO:0000256" key="11">
    <source>
        <dbReference type="ARBA" id="ARBA00054813"/>
    </source>
</evidence>
<dbReference type="PROSITE" id="PS00980">
    <property type="entry name" value="G_PROTEIN_RECEP_F3_2"/>
    <property type="match status" value="1"/>
</dbReference>
<name>W2SR97_NECAM</name>
<dbReference type="STRING" id="51031.W2SR97"/>
<dbReference type="Pfam" id="PF00003">
    <property type="entry name" value="7tm_3"/>
    <property type="match status" value="1"/>
</dbReference>
<dbReference type="AlphaFoldDB" id="W2SR97"/>
<comment type="similarity">
    <text evidence="2">Belongs to the G-protein coupled receptor 3 family.</text>
</comment>
<evidence type="ECO:0000256" key="10">
    <source>
        <dbReference type="ARBA" id="ARBA00023224"/>
    </source>
</evidence>
<feature type="compositionally biased region" description="Polar residues" evidence="12">
    <location>
        <begin position="404"/>
        <end position="417"/>
    </location>
</feature>
<evidence type="ECO:0000256" key="7">
    <source>
        <dbReference type="ARBA" id="ARBA00023136"/>
    </source>
</evidence>
<keyword evidence="7 13" id="KW-0472">Membrane</keyword>
<evidence type="ECO:0000256" key="9">
    <source>
        <dbReference type="ARBA" id="ARBA00023180"/>
    </source>
</evidence>
<dbReference type="FunFam" id="2.10.50.30:FF:000001">
    <property type="entry name" value="metabotropic glutamate receptor 1"/>
    <property type="match status" value="1"/>
</dbReference>
<evidence type="ECO:0000256" key="2">
    <source>
        <dbReference type="ARBA" id="ARBA00007242"/>
    </source>
</evidence>
<keyword evidence="8 15" id="KW-0675">Receptor</keyword>
<evidence type="ECO:0000256" key="8">
    <source>
        <dbReference type="ARBA" id="ARBA00023170"/>
    </source>
</evidence>
<dbReference type="InterPro" id="IPR050726">
    <property type="entry name" value="mGluR"/>
</dbReference>
<evidence type="ECO:0000256" key="5">
    <source>
        <dbReference type="ARBA" id="ARBA00022989"/>
    </source>
</evidence>
<evidence type="ECO:0000256" key="4">
    <source>
        <dbReference type="ARBA" id="ARBA00022692"/>
    </source>
</evidence>
<evidence type="ECO:0000256" key="13">
    <source>
        <dbReference type="SAM" id="Phobius"/>
    </source>
</evidence>
<protein>
    <submittedName>
        <fullName evidence="15">7 transmembrane receptor</fullName>
    </submittedName>
</protein>
<keyword evidence="5 13" id="KW-1133">Transmembrane helix</keyword>
<dbReference type="Gene3D" id="2.10.50.30">
    <property type="entry name" value="GPCR, family 3, nine cysteines domain"/>
    <property type="match status" value="1"/>
</dbReference>
<evidence type="ECO:0000313" key="15">
    <source>
        <dbReference type="EMBL" id="ETN71371.1"/>
    </source>
</evidence>
<accession>W2SR97</accession>
<dbReference type="PRINTS" id="PR00248">
    <property type="entry name" value="GPCRMGR"/>
</dbReference>
<keyword evidence="4 13" id="KW-0812">Transmembrane</keyword>
<evidence type="ECO:0000259" key="14">
    <source>
        <dbReference type="PROSITE" id="PS50259"/>
    </source>
</evidence>
<dbReference type="PANTHER" id="PTHR24060">
    <property type="entry name" value="METABOTROPIC GLUTAMATE RECEPTOR"/>
    <property type="match status" value="1"/>
</dbReference>
<dbReference type="Proteomes" id="UP000053676">
    <property type="component" value="Unassembled WGS sequence"/>
</dbReference>
<dbReference type="PROSITE" id="PS50259">
    <property type="entry name" value="G_PROTEIN_RECEP_F3_4"/>
    <property type="match status" value="1"/>
</dbReference>
<organism evidence="15 16">
    <name type="scientific">Necator americanus</name>
    <name type="common">Human hookworm</name>
    <dbReference type="NCBI Taxonomy" id="51031"/>
    <lineage>
        <taxon>Eukaryota</taxon>
        <taxon>Metazoa</taxon>
        <taxon>Ecdysozoa</taxon>
        <taxon>Nematoda</taxon>
        <taxon>Chromadorea</taxon>
        <taxon>Rhabditida</taxon>
        <taxon>Rhabditina</taxon>
        <taxon>Rhabditomorpha</taxon>
        <taxon>Strongyloidea</taxon>
        <taxon>Ancylostomatidae</taxon>
        <taxon>Bunostominae</taxon>
        <taxon>Necator</taxon>
    </lineage>
</organism>
<feature type="domain" description="G-protein coupled receptors family 3 profile" evidence="14">
    <location>
        <begin position="208"/>
        <end position="346"/>
    </location>
</feature>
<sequence length="417" mass="47426">MKSTVCPDDVIETSWISRYSKKPDICHAMQSIDGDEFYQKYLLKVQFEDIVGKDFRFSPQGDGPASYTILTYRPKSLDKKRRVSEDDDDPSDGSDYVEIGHWSENNLTIYEDELWWGKDQVPFSQCSLECRTGYRKQLIKDEQCCWACSKCEDYEFLINETHCVACELGWWPTEDRKGCYDLSITHLRHMRWSSLYSIVPAVFAVIGIGFAFSCLYAAMLVKTNRIARIFSQASLSAQRPLFISPLSQVVMTSMLAGVQLIGSIIWLFVVPPGSRHDYPTRDQVVLTCNVPDHHFLYSLAYDGILIIACTVYAVKTRKIQTTSLCISISMSANVALVCIFSPKLWIILFEKHKNVRKQEGENMLNKRSLGNCGSRLYGSTTEEPNQYTALLGGDRKQSSRKFSHPTSTTSSAHDTFL</sequence>
<dbReference type="OrthoDB" id="425344at2759"/>
<dbReference type="SUPFAM" id="SSF53822">
    <property type="entry name" value="Periplasmic binding protein-like I"/>
    <property type="match status" value="1"/>
</dbReference>
<keyword evidence="6" id="KW-0297">G-protein coupled receptor</keyword>
<dbReference type="InterPro" id="IPR017978">
    <property type="entry name" value="GPCR_3_C"/>
</dbReference>
<comment type="subcellular location">
    <subcellularLocation>
        <location evidence="1">Cell membrane</location>
        <topology evidence="1">Multi-pass membrane protein</topology>
    </subcellularLocation>
</comment>
<dbReference type="InterPro" id="IPR000337">
    <property type="entry name" value="GPCR_3"/>
</dbReference>
<evidence type="ECO:0000313" key="16">
    <source>
        <dbReference type="Proteomes" id="UP000053676"/>
    </source>
</evidence>
<dbReference type="InterPro" id="IPR017979">
    <property type="entry name" value="GPCR_3_CS"/>
</dbReference>
<dbReference type="InterPro" id="IPR038550">
    <property type="entry name" value="GPCR_3_9-Cys_sf"/>
</dbReference>
<evidence type="ECO:0000256" key="6">
    <source>
        <dbReference type="ARBA" id="ARBA00023040"/>
    </source>
</evidence>
<keyword evidence="10" id="KW-0807">Transducer</keyword>
<dbReference type="KEGG" id="nai:NECAME_04667"/>
<keyword evidence="3" id="KW-1003">Cell membrane</keyword>
<comment type="function">
    <text evidence="11">G-protein coupled receptor for glutamate. Ligand binding causes a conformation change that triggers signaling via guanine nucleotide-binding proteins (G proteins) and modulates the activity of down-stream effectors.</text>
</comment>
<dbReference type="OMA" id="KELCITM"/>
<dbReference type="InterPro" id="IPR028082">
    <property type="entry name" value="Peripla_BP_I"/>
</dbReference>
<dbReference type="EMBL" id="KI668634">
    <property type="protein sequence ID" value="ETN71371.1"/>
    <property type="molecule type" value="Genomic_DNA"/>
</dbReference>
<dbReference type="Gene3D" id="3.40.50.2300">
    <property type="match status" value="1"/>
</dbReference>
<feature type="region of interest" description="Disordered" evidence="12">
    <location>
        <begin position="393"/>
        <end position="417"/>
    </location>
</feature>
<feature type="transmembrane region" description="Helical" evidence="13">
    <location>
        <begin position="242"/>
        <end position="269"/>
    </location>
</feature>
<evidence type="ECO:0000256" key="3">
    <source>
        <dbReference type="ARBA" id="ARBA00022475"/>
    </source>
</evidence>
<feature type="transmembrane region" description="Helical" evidence="13">
    <location>
        <begin position="326"/>
        <end position="348"/>
    </location>
</feature>
<dbReference type="GO" id="GO:0005886">
    <property type="term" value="C:plasma membrane"/>
    <property type="evidence" value="ECO:0007669"/>
    <property type="project" value="UniProtKB-SubCell"/>
</dbReference>
<keyword evidence="16" id="KW-1185">Reference proteome</keyword>
<reference evidence="16" key="1">
    <citation type="journal article" date="2014" name="Nat. Genet.">
        <title>Genome of the human hookworm Necator americanus.</title>
        <authorList>
            <person name="Tang Y.T."/>
            <person name="Gao X."/>
            <person name="Rosa B.A."/>
            <person name="Abubucker S."/>
            <person name="Hallsworth-Pepin K."/>
            <person name="Martin J."/>
            <person name="Tyagi R."/>
            <person name="Heizer E."/>
            <person name="Zhang X."/>
            <person name="Bhonagiri-Palsikar V."/>
            <person name="Minx P."/>
            <person name="Warren W.C."/>
            <person name="Wang Q."/>
            <person name="Zhan B."/>
            <person name="Hotez P.J."/>
            <person name="Sternberg P.W."/>
            <person name="Dougall A."/>
            <person name="Gaze S.T."/>
            <person name="Mulvenna J."/>
            <person name="Sotillo J."/>
            <person name="Ranganathan S."/>
            <person name="Rabelo E.M."/>
            <person name="Wilson R.K."/>
            <person name="Felgner P.L."/>
            <person name="Bethony J."/>
            <person name="Hawdon J.M."/>
            <person name="Gasser R.B."/>
            <person name="Loukas A."/>
            <person name="Mitreva M."/>
        </authorList>
    </citation>
    <scope>NUCLEOTIDE SEQUENCE [LARGE SCALE GENOMIC DNA]</scope>
</reference>
<dbReference type="InterPro" id="IPR011500">
    <property type="entry name" value="GPCR_3_9-Cys_dom"/>
</dbReference>
<feature type="transmembrane region" description="Helical" evidence="13">
    <location>
        <begin position="195"/>
        <end position="221"/>
    </location>
</feature>
<dbReference type="GO" id="GO:0004930">
    <property type="term" value="F:G protein-coupled receptor activity"/>
    <property type="evidence" value="ECO:0007669"/>
    <property type="project" value="UniProtKB-KW"/>
</dbReference>
<gene>
    <name evidence="15" type="ORF">NECAME_04667</name>
</gene>
<feature type="transmembrane region" description="Helical" evidence="13">
    <location>
        <begin position="295"/>
        <end position="314"/>
    </location>
</feature>
<dbReference type="Pfam" id="PF07562">
    <property type="entry name" value="NCD3G"/>
    <property type="match status" value="1"/>
</dbReference>
<evidence type="ECO:0000256" key="1">
    <source>
        <dbReference type="ARBA" id="ARBA00004651"/>
    </source>
</evidence>
<evidence type="ECO:0000256" key="12">
    <source>
        <dbReference type="SAM" id="MobiDB-lite"/>
    </source>
</evidence>